<evidence type="ECO:0000256" key="2">
    <source>
        <dbReference type="ARBA" id="ARBA00022649"/>
    </source>
</evidence>
<evidence type="ECO:0000256" key="1">
    <source>
        <dbReference type="ARBA" id="ARBA00001946"/>
    </source>
</evidence>
<keyword evidence="7" id="KW-0067">ATP-binding</keyword>
<dbReference type="PANTHER" id="PTHR33571">
    <property type="entry name" value="SSL8005 PROTEIN"/>
    <property type="match status" value="1"/>
</dbReference>
<organism evidence="11 12">
    <name type="scientific">Prauserella muralis</name>
    <dbReference type="NCBI Taxonomy" id="588067"/>
    <lineage>
        <taxon>Bacteria</taxon>
        <taxon>Bacillati</taxon>
        <taxon>Actinomycetota</taxon>
        <taxon>Actinomycetes</taxon>
        <taxon>Pseudonocardiales</taxon>
        <taxon>Pseudonocardiaceae</taxon>
        <taxon>Prauserella</taxon>
    </lineage>
</organism>
<evidence type="ECO:0000256" key="6">
    <source>
        <dbReference type="ARBA" id="ARBA00022741"/>
    </source>
</evidence>
<dbReference type="Gene3D" id="3.30.460.10">
    <property type="entry name" value="Beta Polymerase, domain 2"/>
    <property type="match status" value="1"/>
</dbReference>
<accession>A0A2V4BBH9</accession>
<keyword evidence="6" id="KW-0547">Nucleotide-binding</keyword>
<evidence type="ECO:0000256" key="8">
    <source>
        <dbReference type="ARBA" id="ARBA00022842"/>
    </source>
</evidence>
<protein>
    <recommendedName>
        <fullName evidence="10">Polymerase nucleotidyl transferase domain-containing protein</fullName>
    </recommendedName>
</protein>
<comment type="similarity">
    <text evidence="9">Belongs to the MntA antitoxin family.</text>
</comment>
<evidence type="ECO:0000256" key="9">
    <source>
        <dbReference type="ARBA" id="ARBA00038276"/>
    </source>
</evidence>
<reference evidence="11 12" key="1">
    <citation type="submission" date="2016-07" db="EMBL/GenBank/DDBJ databases">
        <title>Draft genome sequence of Prauserella muralis DSM 45305, isolated from a mould-covered wall in an indoor environment.</title>
        <authorList>
            <person name="Ruckert C."/>
            <person name="Albersmeier A."/>
            <person name="Jiang C.-L."/>
            <person name="Jiang Y."/>
            <person name="Kalinowski J."/>
            <person name="Schneider O."/>
            <person name="Winkler A."/>
            <person name="Zotchev S.B."/>
        </authorList>
    </citation>
    <scope>NUCLEOTIDE SEQUENCE [LARGE SCALE GENOMIC DNA]</scope>
    <source>
        <strain evidence="11 12">DSM 45305</strain>
    </source>
</reference>
<gene>
    <name evidence="11" type="ORF">BAY60_01675</name>
</gene>
<evidence type="ECO:0000256" key="5">
    <source>
        <dbReference type="ARBA" id="ARBA00022723"/>
    </source>
</evidence>
<dbReference type="Proteomes" id="UP000249915">
    <property type="component" value="Unassembled WGS sequence"/>
</dbReference>
<dbReference type="EMBL" id="MASW01000001">
    <property type="protein sequence ID" value="PXY32648.1"/>
    <property type="molecule type" value="Genomic_DNA"/>
</dbReference>
<dbReference type="InterPro" id="IPR052038">
    <property type="entry name" value="Type-VII_TA_antitoxin"/>
</dbReference>
<dbReference type="GO" id="GO:0016779">
    <property type="term" value="F:nucleotidyltransferase activity"/>
    <property type="evidence" value="ECO:0007669"/>
    <property type="project" value="UniProtKB-KW"/>
</dbReference>
<dbReference type="InterPro" id="IPR002934">
    <property type="entry name" value="Polymerase_NTP_transf_dom"/>
</dbReference>
<keyword evidence="8" id="KW-0460">Magnesium</keyword>
<evidence type="ECO:0000313" key="11">
    <source>
        <dbReference type="EMBL" id="PXY32648.1"/>
    </source>
</evidence>
<keyword evidence="4" id="KW-0548">Nucleotidyltransferase</keyword>
<evidence type="ECO:0000259" key="10">
    <source>
        <dbReference type="Pfam" id="PF01909"/>
    </source>
</evidence>
<comment type="cofactor">
    <cofactor evidence="1">
        <name>Mg(2+)</name>
        <dbReference type="ChEBI" id="CHEBI:18420"/>
    </cofactor>
</comment>
<proteinExistence type="inferred from homology"/>
<evidence type="ECO:0000256" key="7">
    <source>
        <dbReference type="ARBA" id="ARBA00022840"/>
    </source>
</evidence>
<dbReference type="GO" id="GO:0005524">
    <property type="term" value="F:ATP binding"/>
    <property type="evidence" value="ECO:0007669"/>
    <property type="project" value="UniProtKB-KW"/>
</dbReference>
<evidence type="ECO:0000256" key="3">
    <source>
        <dbReference type="ARBA" id="ARBA00022679"/>
    </source>
</evidence>
<keyword evidence="12" id="KW-1185">Reference proteome</keyword>
<feature type="domain" description="Polymerase nucleotidyl transferase" evidence="10">
    <location>
        <begin position="11"/>
        <end position="92"/>
    </location>
</feature>
<name>A0A2V4BBH9_9PSEU</name>
<evidence type="ECO:0000256" key="4">
    <source>
        <dbReference type="ARBA" id="ARBA00022695"/>
    </source>
</evidence>
<dbReference type="AlphaFoldDB" id="A0A2V4BBH9"/>
<dbReference type="InterPro" id="IPR043519">
    <property type="entry name" value="NT_sf"/>
</dbReference>
<dbReference type="SUPFAM" id="SSF81301">
    <property type="entry name" value="Nucleotidyltransferase"/>
    <property type="match status" value="1"/>
</dbReference>
<keyword evidence="5" id="KW-0479">Metal-binding</keyword>
<dbReference type="Pfam" id="PF01909">
    <property type="entry name" value="NTP_transf_2"/>
    <property type="match status" value="1"/>
</dbReference>
<comment type="caution">
    <text evidence="11">The sequence shown here is derived from an EMBL/GenBank/DDBJ whole genome shotgun (WGS) entry which is preliminary data.</text>
</comment>
<dbReference type="GO" id="GO:0046872">
    <property type="term" value="F:metal ion binding"/>
    <property type="evidence" value="ECO:0007669"/>
    <property type="project" value="UniProtKB-KW"/>
</dbReference>
<evidence type="ECO:0000313" key="12">
    <source>
        <dbReference type="Proteomes" id="UP000249915"/>
    </source>
</evidence>
<sequence length="94" mass="10261">MGRRLRRHRRTVLELAAQRGARNVRVFGSVARGEDTADSDIDLLMDLDDNVGLVALAGLKRELAELLGVDVDVVPASTLKRAIRDQVLAEAISL</sequence>
<keyword evidence="2" id="KW-1277">Toxin-antitoxin system</keyword>
<dbReference type="PANTHER" id="PTHR33571:SF12">
    <property type="entry name" value="BSL3053 PROTEIN"/>
    <property type="match status" value="1"/>
</dbReference>
<keyword evidence="3" id="KW-0808">Transferase</keyword>